<comment type="caution">
    <text evidence="2">The sequence shown here is derived from an EMBL/GenBank/DDBJ whole genome shotgun (WGS) entry which is preliminary data.</text>
</comment>
<sequence>MENKKEISTSERKINVKMWKDGKSRRDRARSVGRQYPSIQHIIYNFKSTRVYTSKPILSRPSKLTIREKRSPRRPSQDLLERRIRQHNVSSKDMLKSLLKDQWEKPGGHDHEHKSGVRALGPLKPVSVDELMHVKSIQAQCPHVSVVWKFGEEVYSSGVVIVT</sequence>
<dbReference type="AlphaFoldDB" id="A0A8X6SSR0"/>
<name>A0A8X6SSR0_TRICX</name>
<accession>A0A8X6SSR0</accession>
<proteinExistence type="predicted"/>
<organism evidence="2 3">
    <name type="scientific">Trichonephila clavipes</name>
    <name type="common">Golden silk orbweaver</name>
    <name type="synonym">Nephila clavipes</name>
    <dbReference type="NCBI Taxonomy" id="2585209"/>
    <lineage>
        <taxon>Eukaryota</taxon>
        <taxon>Metazoa</taxon>
        <taxon>Ecdysozoa</taxon>
        <taxon>Arthropoda</taxon>
        <taxon>Chelicerata</taxon>
        <taxon>Arachnida</taxon>
        <taxon>Araneae</taxon>
        <taxon>Araneomorphae</taxon>
        <taxon>Entelegynae</taxon>
        <taxon>Araneoidea</taxon>
        <taxon>Nephilidae</taxon>
        <taxon>Trichonephila</taxon>
    </lineage>
</organism>
<feature type="compositionally biased region" description="Basic and acidic residues" evidence="1">
    <location>
        <begin position="1"/>
        <end position="24"/>
    </location>
</feature>
<evidence type="ECO:0000256" key="1">
    <source>
        <dbReference type="SAM" id="MobiDB-lite"/>
    </source>
</evidence>
<feature type="region of interest" description="Disordered" evidence="1">
    <location>
        <begin position="1"/>
        <end position="33"/>
    </location>
</feature>
<reference evidence="2" key="1">
    <citation type="submission" date="2020-08" db="EMBL/GenBank/DDBJ databases">
        <title>Multicomponent nature underlies the extraordinary mechanical properties of spider dragline silk.</title>
        <authorList>
            <person name="Kono N."/>
            <person name="Nakamura H."/>
            <person name="Mori M."/>
            <person name="Yoshida Y."/>
            <person name="Ohtoshi R."/>
            <person name="Malay A.D."/>
            <person name="Moran D.A.P."/>
            <person name="Tomita M."/>
            <person name="Numata K."/>
            <person name="Arakawa K."/>
        </authorList>
    </citation>
    <scope>NUCLEOTIDE SEQUENCE</scope>
</reference>
<evidence type="ECO:0000313" key="3">
    <source>
        <dbReference type="Proteomes" id="UP000887159"/>
    </source>
</evidence>
<dbReference type="Proteomes" id="UP000887159">
    <property type="component" value="Unassembled WGS sequence"/>
</dbReference>
<gene>
    <name evidence="2" type="ORF">TNCV_4127061</name>
</gene>
<dbReference type="EMBL" id="BMAU01021352">
    <property type="protein sequence ID" value="GFY19319.1"/>
    <property type="molecule type" value="Genomic_DNA"/>
</dbReference>
<protein>
    <recommendedName>
        <fullName evidence="4">Transposase</fullName>
    </recommendedName>
</protein>
<evidence type="ECO:0000313" key="2">
    <source>
        <dbReference type="EMBL" id="GFY19319.1"/>
    </source>
</evidence>
<evidence type="ECO:0008006" key="4">
    <source>
        <dbReference type="Google" id="ProtNLM"/>
    </source>
</evidence>
<keyword evidence="3" id="KW-1185">Reference proteome</keyword>